<dbReference type="AlphaFoldDB" id="A0A944CN31"/>
<keyword evidence="1" id="KW-0472">Membrane</keyword>
<keyword evidence="1" id="KW-1133">Transmembrane helix</keyword>
<accession>A0A944CN31</accession>
<sequence>MEENNNGLDSPEIEYPSAELMLSVIQKEYEYEAERVRSLEARTGIFLAFAGALLVFLSSSLKLPDLKKTEVDSIVQAFPIVLVIILTFLTLAVLILAVIYFVRVISIQTYKRLAIKGFVEKNTQDKVDTIAKELMIDYQKVVKHNNEVNNKKVEIYKKGLYAIMAAIIMTAIVYSINIFI</sequence>
<feature type="transmembrane region" description="Helical" evidence="1">
    <location>
        <begin position="160"/>
        <end position="179"/>
    </location>
</feature>
<name>A0A944CN31_9BACI</name>
<evidence type="ECO:0000313" key="2">
    <source>
        <dbReference type="EMBL" id="MBS8265646.1"/>
    </source>
</evidence>
<proteinExistence type="predicted"/>
<dbReference type="EMBL" id="QTKX01000002">
    <property type="protein sequence ID" value="MBS8265646.1"/>
    <property type="molecule type" value="Genomic_DNA"/>
</dbReference>
<dbReference type="Proteomes" id="UP000761411">
    <property type="component" value="Unassembled WGS sequence"/>
</dbReference>
<dbReference type="RefSeq" id="WP_213370140.1">
    <property type="nucleotide sequence ID" value="NZ_QTKX01000002.1"/>
</dbReference>
<evidence type="ECO:0000256" key="1">
    <source>
        <dbReference type="SAM" id="Phobius"/>
    </source>
</evidence>
<gene>
    <name evidence="2" type="ORF">DYI25_14565</name>
</gene>
<organism evidence="2 3">
    <name type="scientific">Mesobacillus boroniphilus</name>
    <dbReference type="NCBI Taxonomy" id="308892"/>
    <lineage>
        <taxon>Bacteria</taxon>
        <taxon>Bacillati</taxon>
        <taxon>Bacillota</taxon>
        <taxon>Bacilli</taxon>
        <taxon>Bacillales</taxon>
        <taxon>Bacillaceae</taxon>
        <taxon>Mesobacillus</taxon>
    </lineage>
</organism>
<feature type="transmembrane region" description="Helical" evidence="1">
    <location>
        <begin position="73"/>
        <end position="102"/>
    </location>
</feature>
<protein>
    <submittedName>
        <fullName evidence="2">Uncharacterized protein</fullName>
    </submittedName>
</protein>
<evidence type="ECO:0000313" key="3">
    <source>
        <dbReference type="Proteomes" id="UP000761411"/>
    </source>
</evidence>
<reference evidence="2 3" key="1">
    <citation type="journal article" date="2021" name="Microorganisms">
        <title>Bacterial Dimethylsulfoniopropionate Biosynthesis in the East China Sea.</title>
        <authorList>
            <person name="Liu J."/>
            <person name="Zhang Y."/>
            <person name="Liu J."/>
            <person name="Zhong H."/>
            <person name="Williams B.T."/>
            <person name="Zheng Y."/>
            <person name="Curson A.R.J."/>
            <person name="Sun C."/>
            <person name="Sun H."/>
            <person name="Song D."/>
            <person name="Wagner Mackenzie B."/>
            <person name="Bermejo Martinez A."/>
            <person name="Todd J.D."/>
            <person name="Zhang X.H."/>
        </authorList>
    </citation>
    <scope>NUCLEOTIDE SEQUENCE [LARGE SCALE GENOMIC DNA]</scope>
    <source>
        <strain evidence="2 3">ESS08</strain>
    </source>
</reference>
<keyword evidence="3" id="KW-1185">Reference proteome</keyword>
<keyword evidence="1" id="KW-0812">Transmembrane</keyword>
<feature type="transmembrane region" description="Helical" evidence="1">
    <location>
        <begin position="44"/>
        <end position="61"/>
    </location>
</feature>
<comment type="caution">
    <text evidence="2">The sequence shown here is derived from an EMBL/GenBank/DDBJ whole genome shotgun (WGS) entry which is preliminary data.</text>
</comment>